<sequence length="493" mass="54453">MASKALLLWLIALAFVGLVSSNITMRPALSKSLPRPNFDGHDRVILGYRRISPEQAKQYEEAGTVTYTGPRHQTQIGVGTYLTPGYNQWPSEDTDVNCVISADKDKLAATSIVWLPNNVLGSSKGTIARAIKQADPDAKPDSTIRLSVIMEMSNRPKPVYQMLIPPSLLGSGASSRLDLQVNCEKYPGQPGIRGPSVDFFQWRKGPVPKEPLTESDKIGSIGEMRELLPDEVVETFDLQQIGQARDAMTGAIYDARQGAEEVVTKWNSCQNDLKAAECKGEILAYLDARKSYANFIYATSERTLQILEWMHKSERDGNKKAEVVKKIDDFATSLEEQTKAKKDDVEILTRAESETEGFDGFKALCDLELLAIQADVEETENKSSNLVTNAKNIARRLKGEKVDEEPTTPNPEKASTKIPKSSEITDKEKGAEDAMEKSEKNSEGDPEEGQEYVPQEAPRLDSGPSGRKIRGARFELDRAEASRRACKKSAPKA</sequence>
<protein>
    <submittedName>
        <fullName evidence="3">Uncharacterized protein</fullName>
    </submittedName>
</protein>
<feature type="region of interest" description="Disordered" evidence="1">
    <location>
        <begin position="397"/>
        <end position="493"/>
    </location>
</feature>
<dbReference type="OrthoDB" id="4865290at2759"/>
<dbReference type="Pfam" id="PF19287">
    <property type="entry name" value="DUF5910"/>
    <property type="match status" value="1"/>
</dbReference>
<evidence type="ECO:0000256" key="1">
    <source>
        <dbReference type="SAM" id="MobiDB-lite"/>
    </source>
</evidence>
<gene>
    <name evidence="3" type="ORF">XA68_12490</name>
</gene>
<name>A0A2A9PDE2_OPHUN</name>
<reference evidence="3 4" key="2">
    <citation type="journal article" date="2017" name="Sci. Rep.">
        <title>Ant-infecting Ophiocordyceps genomes reveal a high diversity of potential behavioral manipulation genes and a possible major role for enterotoxins.</title>
        <authorList>
            <person name="de Bekker C."/>
            <person name="Ohm R.A."/>
            <person name="Evans H.C."/>
            <person name="Brachmann A."/>
            <person name="Hughes D.P."/>
        </authorList>
    </citation>
    <scope>NUCLEOTIDE SEQUENCE [LARGE SCALE GENOMIC DNA]</scope>
    <source>
        <strain evidence="3 4">SC16a</strain>
    </source>
</reference>
<keyword evidence="2" id="KW-0732">Signal</keyword>
<feature type="compositionally biased region" description="Basic residues" evidence="1">
    <location>
        <begin position="484"/>
        <end position="493"/>
    </location>
</feature>
<organism evidence="3 4">
    <name type="scientific">Ophiocordyceps unilateralis</name>
    <name type="common">Zombie-ant fungus</name>
    <name type="synonym">Torrubia unilateralis</name>
    <dbReference type="NCBI Taxonomy" id="268505"/>
    <lineage>
        <taxon>Eukaryota</taxon>
        <taxon>Fungi</taxon>
        <taxon>Dikarya</taxon>
        <taxon>Ascomycota</taxon>
        <taxon>Pezizomycotina</taxon>
        <taxon>Sordariomycetes</taxon>
        <taxon>Hypocreomycetidae</taxon>
        <taxon>Hypocreales</taxon>
        <taxon>Ophiocordycipitaceae</taxon>
        <taxon>Ophiocordyceps</taxon>
    </lineage>
</organism>
<reference evidence="3 4" key="1">
    <citation type="journal article" date="2015" name="BMC Genomics">
        <title>Gene expression during zombie ant biting behavior reflects the complexity underlying fungal parasitic behavioral manipulation.</title>
        <authorList>
            <person name="de Bekker C."/>
            <person name="Ohm R.A."/>
            <person name="Loreto R.G."/>
            <person name="Sebastian A."/>
            <person name="Albert I."/>
            <person name="Merrow M."/>
            <person name="Brachmann A."/>
            <person name="Hughes D.P."/>
        </authorList>
    </citation>
    <scope>NUCLEOTIDE SEQUENCE [LARGE SCALE GENOMIC DNA]</scope>
    <source>
        <strain evidence="3 4">SC16a</strain>
    </source>
</reference>
<comment type="caution">
    <text evidence="3">The sequence shown here is derived from an EMBL/GenBank/DDBJ whole genome shotgun (WGS) entry which is preliminary data.</text>
</comment>
<dbReference type="Proteomes" id="UP000037136">
    <property type="component" value="Unassembled WGS sequence"/>
</dbReference>
<dbReference type="AlphaFoldDB" id="A0A2A9PDE2"/>
<feature type="chain" id="PRO_5012766955" evidence="2">
    <location>
        <begin position="22"/>
        <end position="493"/>
    </location>
</feature>
<evidence type="ECO:0000313" key="3">
    <source>
        <dbReference type="EMBL" id="PFH59338.1"/>
    </source>
</evidence>
<proteinExistence type="predicted"/>
<dbReference type="STRING" id="268505.A0A2A9PDE2"/>
<dbReference type="InterPro" id="IPR045564">
    <property type="entry name" value="DUF5910"/>
</dbReference>
<evidence type="ECO:0000313" key="4">
    <source>
        <dbReference type="Proteomes" id="UP000037136"/>
    </source>
</evidence>
<feature type="compositionally biased region" description="Basic and acidic residues" evidence="1">
    <location>
        <begin position="423"/>
        <end position="443"/>
    </location>
</feature>
<dbReference type="EMBL" id="LAZP02000207">
    <property type="protein sequence ID" value="PFH59338.1"/>
    <property type="molecule type" value="Genomic_DNA"/>
</dbReference>
<accession>A0A2A9PDE2</accession>
<evidence type="ECO:0000256" key="2">
    <source>
        <dbReference type="SAM" id="SignalP"/>
    </source>
</evidence>
<keyword evidence="4" id="KW-1185">Reference proteome</keyword>
<feature type="signal peptide" evidence="2">
    <location>
        <begin position="1"/>
        <end position="21"/>
    </location>
</feature>
<feature type="compositionally biased region" description="Basic and acidic residues" evidence="1">
    <location>
        <begin position="472"/>
        <end position="483"/>
    </location>
</feature>